<dbReference type="Proteomes" id="UP001432202">
    <property type="component" value="Chromosome"/>
</dbReference>
<evidence type="ECO:0000313" key="3">
    <source>
        <dbReference type="Proteomes" id="UP001432202"/>
    </source>
</evidence>
<dbReference type="SUPFAM" id="SSF101960">
    <property type="entry name" value="Stabilizer of iron transporter SufD"/>
    <property type="match status" value="1"/>
</dbReference>
<name>A0AAX4L0X3_9CREN</name>
<dbReference type="RefSeq" id="WP_338601628.1">
    <property type="nucleotide sequence ID" value="NZ_CP146016.1"/>
</dbReference>
<dbReference type="GeneID" id="89335204"/>
<protein>
    <submittedName>
        <fullName evidence="2">SufD family Fe-S cluster assembly protein</fullName>
    </submittedName>
</protein>
<feature type="domain" description="SUF system FeS cluster assembly SufBD core" evidence="1">
    <location>
        <begin position="140"/>
        <end position="368"/>
    </location>
</feature>
<dbReference type="AlphaFoldDB" id="A0AAX4L0X3"/>
<reference evidence="2 3" key="1">
    <citation type="submission" date="2024-02" db="EMBL/GenBank/DDBJ databases">
        <title>STSV induces naive adaptation in Sulfolobus.</title>
        <authorList>
            <person name="Xiang X."/>
            <person name="Song M."/>
        </authorList>
    </citation>
    <scope>NUCLEOTIDE SEQUENCE [LARGE SCALE GENOMIC DNA]</scope>
    <source>
        <strain evidence="2 3">RT2</strain>
    </source>
</reference>
<gene>
    <name evidence="2" type="ORF">V6M85_00505</name>
</gene>
<evidence type="ECO:0000313" key="2">
    <source>
        <dbReference type="EMBL" id="WWQ60604.1"/>
    </source>
</evidence>
<accession>A0AAX4L0X3</accession>
<dbReference type="InterPro" id="IPR000825">
    <property type="entry name" value="SUF_FeS_clus_asmbl_SufBD_core"/>
</dbReference>
<dbReference type="InterPro" id="IPR037284">
    <property type="entry name" value="SUF_FeS_clus_asmbl_SufBD_sf"/>
</dbReference>
<keyword evidence="3" id="KW-1185">Reference proteome</keyword>
<dbReference type="PANTHER" id="PTHR43575">
    <property type="entry name" value="PROTEIN ABCI7, CHLOROPLASTIC"/>
    <property type="match status" value="1"/>
</dbReference>
<dbReference type="PANTHER" id="PTHR43575:SF1">
    <property type="entry name" value="PROTEIN ABCI7, CHLOROPLASTIC"/>
    <property type="match status" value="1"/>
</dbReference>
<evidence type="ECO:0000259" key="1">
    <source>
        <dbReference type="Pfam" id="PF01458"/>
    </source>
</evidence>
<proteinExistence type="predicted"/>
<dbReference type="GO" id="GO:0016226">
    <property type="term" value="P:iron-sulfur cluster assembly"/>
    <property type="evidence" value="ECO:0007669"/>
    <property type="project" value="InterPro"/>
</dbReference>
<dbReference type="InterPro" id="IPR055346">
    <property type="entry name" value="Fe-S_cluster_assembly_SufBD"/>
</dbReference>
<sequence>MQWLKLGVVDIQAAKKLISENFTQDRAEREKAFSLYVSKPYQIIHDSPTIKHYTEWNLYDSLNLNSISKQEVTYSESVRDNAVEIDNDSIIVKKGGVLIDDSIKDDVTSSDEHKLVSLAFSLSRRIVIDSEGEYYIRHVINRNMHFSPSHVIVNVPKNKQIKLVYEISNLGENSLVSPIISINVEEGSSLDFQFISLSGDNSLLFSYIKANIKGTMRSSLFVNGNKMGHVQFNTRLEENSVSEFSSRAFGVHNNKIDVVNNIIHLGGKSTSNGFMKAISNDQAFTVVRGVATIDEIATNSSTSIIGRSLVLGKEAKAVVSPMLEVKTGRVLMAKHSAAISRIDENQIFYLQTRGLSRKEAEGIIVRGFIIEEQDPETLKSRIEDILKSLGY</sequence>
<dbReference type="EMBL" id="CP146016">
    <property type="protein sequence ID" value="WWQ60604.1"/>
    <property type="molecule type" value="Genomic_DNA"/>
</dbReference>
<dbReference type="Pfam" id="PF01458">
    <property type="entry name" value="SUFBD_core"/>
    <property type="match status" value="1"/>
</dbReference>
<organism evidence="2 3">
    <name type="scientific">Sulfolobus tengchongensis</name>
    <dbReference type="NCBI Taxonomy" id="207809"/>
    <lineage>
        <taxon>Archaea</taxon>
        <taxon>Thermoproteota</taxon>
        <taxon>Thermoprotei</taxon>
        <taxon>Sulfolobales</taxon>
        <taxon>Sulfolobaceae</taxon>
        <taxon>Sulfolobus</taxon>
    </lineage>
</organism>